<dbReference type="InterPro" id="IPR026847">
    <property type="entry name" value="VPS13"/>
</dbReference>
<dbReference type="OrthoDB" id="428159at2759"/>
<dbReference type="GO" id="GO:0006623">
    <property type="term" value="P:protein targeting to vacuole"/>
    <property type="evidence" value="ECO:0007669"/>
    <property type="project" value="TreeGrafter"/>
</dbReference>
<accession>A0A9D5BZ74</accession>
<dbReference type="InterPro" id="IPR018247">
    <property type="entry name" value="EF_Hand_1_Ca_BS"/>
</dbReference>
<dbReference type="PANTHER" id="PTHR16166">
    <property type="entry name" value="VACUOLAR PROTEIN SORTING-ASSOCIATED PROTEIN VPS13"/>
    <property type="match status" value="1"/>
</dbReference>
<name>A0A9D5BZ74_9LILI</name>
<evidence type="ECO:0000259" key="2">
    <source>
        <dbReference type="Pfam" id="PF25036"/>
    </source>
</evidence>
<sequence>MVSFLAASLLSKLVLQLRPWLENEPEIDLKLGFFKSHVVAKNLFFNPSALDPLIGDSTGLVFTQVRVAEFSIQVSPWSSPSINVEVRGVDITLTPSETAEEERSIRKDLVFRERRHKERKDVIASIDPEGASLHETLEKFILGISAENWLTTTLYLVLLRSCQILIEDIQLQLQLVDSSACFLKVNKFTVGPHFSRRSSLFGGFLHLLPLPQKENTLEINCHYLELKLKENVQSTCMASLVGLTANVKLYKLQPAGYVVQAEQLDFKFSLMDILIIQLVLDLIIPNKIGSNRNGQDLWRTALRKAGYSTLKRFSFQKIVQTVVLQLRYVHAYESLLLLVSYSAGKILKSNLAKVFNDTRKWNLVECQWKAVCEIEEKLPADAVGRARRIARQRTLFQSHPIDMESQAGAITTFSQKILLLVVLCWKAIISILQWVGGFFNALSLSRRWCRTSRSYSLFHPGISVDVDEEFHFSLNLEKLCVTLCPAFFGYSIVKDKADTDYKANNKKCPPFCILVNFLCVVGKSGSAGKSLFMAFGELKLNRFSSLTVSPMEGHLRHQINQSPKKLPKTGNREKVILWSDPAPMHHPERADTKNCSNYMSNGISILEDNIESLWANWMKFHRRYEEMGVIQISQPFFLCEFKSFLVDTNCSSGEIEVLKFSLVLGKLNLELDHGFVLDATLMFRQVQHYVHLTDMIGIQSLSPSSSFGDKTTEIRLGEWLELYANRMKLGVLGIIPDKNIQVGVHIAGPCIRILLQRELFPGATDKIVSFDQENGGYHIIVDMGDIDFVMWPTSKVILSKLMGKSGATEAEADFIWLRELQSVENPKAHGDQTFASHGCIALDVCLKLYDLAVFVTDLRANHRSLSVGPMSITFYSSMCRDYLCSLFATENVLSLILGGLTTGATVLICMNDLWAFIKVVESLLSSGSSLYIDYNGSGSLNPEDFIGKLIRSSKKVKRKKIIQSRGLEEKMVINNTVQVLVDATIEFESIDIILFDSQKHFNLKPDLVSSSTMLDRSMSLTFKEMPTPDLIDLPDYGIGVFVQKSCIRISWEGKSLRVQIDLSEIQSVIFRHQIPEEFQANASLIKKSIYQSLNYLYEFSLSYFTFSSHAGFQGSATPSADTSSPVDGSEHSSHRALCTVKEHPSNEESIHKFHGSNLKLQTTESFTVSNFMPDSGCGVQVDIGLGEMLMVEYRMKTLQSGLDRAKELKFSIYFNEELHIINCKIQGGYIFLETLALATFVECLKAYFLLIGTFSLWINASEEVPRPAKSPIFQGSLGDPSDHYNVVPATMALYPTSQKECFESKSNFLMDLAAELSQFSFILAVQDGSGGFQTFYVEVDASFNLMNFRRKILCDLYRFTIFTKHLHNDMLHQARDLPMPHSNLKSLAGFLSHTSSGNSTLPSQLVRDEPPALGGIHFKHTATSLGEILTEDDACESSHFCNHNYILKHLTASTVIEKLDSGDRQDFLSLKSYWAGKGSMSGFDMTITLSEIQMLLDLAASLSGLSSGKATAKLKQNIGFGNQGSIDNRDNVVPDGAIVAIKDLHQHLYFAVEAVGKKYRLVGVLHYSLVGERALFRVSYHKRWGSSASSLSLLSLYAKNDEGQPLRLNFCPGSGFVEISSSDDKSWALWQFYPYKSANYEDDNDAESYGVSTKNALYLVNQKNNSAVAFVDGRPEFVKKPGNPLKAKVFNKNSQTIGLERCNIPNNFTCRTSETNVQGESSCVAREKSMLENTPPHVNISISNISLTIFHEASDRNHKMPLLQSCINNLNVIVQMLPSKFRIFSSLNFATQYFDAQKDLWRELISPIHMCFLFRSRFTPESLVHQKVPVHFLLRMGQVAIHLTTLSLDILLYSMGKLNLAGPYAIRSSIIFGNCCKVENQSVLRLICHFADNQEAIIPGKRSSSILLSYIALKGQLPESQSLVSVSLAGDNAFTTTPITVSLSKPSFLAWRTRILSHHDARNFPGPFIVLEVSKNTEEGISLVVSPLLRIHNESEFPTELRFQRPQQNEAEAASVMLRSGDTIDDCMTSFDALDLSGGSKRALTSLTLGNFLLSIRPDVTEYLNEDAASVSTSWSEKLKGGKSVRVSGILDKLNYKLRRTFGVDSTKSFFSIVSCPLNVEGRHVSNVHFLVRTLGRDVPVMQPQDSVNKSENMVSPVALQVQKEIFMYPTIQVYNFLQSDIQVLITENHPDLSLASAFSNFGKKATIPCGSNAYFYANPAVVYFTVTLIEHSSKCRPVNTGDCIKKFHKQKNEAQYIDIELDFGGGKYFASLRLSCGERGILEVTIFTHYVLQNNTDLSFFCYASNQKFLPWTEIETKKYSSNFPPELGCLLHPMSGGSWFLKSSKVNLKCFQEKTSQALLDLDVLSGFTEISLEAFGDGNNNCILKLGVSLQPKLHKAGLPSQLVCIVPRYVISNESKEAIMVRQCYLQDALSGFILVETKQKATFWMKKVQSSKRKTNFLHSILERHKSKEGDSLIFVQFSLEEMGYGWSGPICVSSIGRFFLKFRRSSAGPAIQSDSSTRKDSQRMQFAAVHIVEESSSLCMHFYTPPDFPLPYRIENCLSGSSIMYHQKDFMESDLLHSGNSVEYVWDDLNLPHKLVVQIVDMNISREINIDKVCTWKPFFKIMQNKGLVLPLASDKRMEVGKRTIDGTRGLELFMVGYEVFTDGFTRVLRVCERSDGYKKEKMLMPASNIQFRVSYFAINLLENSRQDVDGSELPDWSALIVARFENIALDSLAADGYKYNHLRVQVISVDEKWQGAPFASMIRGSQSVPSLNGDILRIIFVLLSSESGVKQVKYSSIVLQPIDLNVDEETLMRLVPFWRTSLSDPTTQSQQFYFKHFEIHPIKIKASFLPGNPDSSYSSTQETLRSFLHSVIKVPTIKNTVVELNGVLLTHALVTFRELLLKCAKHYSWYVIRGVYVAKGSQLLPPAFASIFDDTASSSLDVFFDPSDGSISLPGITLGMFKFISMCTKAKGISGTKRYFGDLGKTMRTAGSNALFAAITEISDSVLSGAETNGFNGMVNGFHQGILRLAMEPSLLGAALMEGGPDRKIELVRSPGADEPYIEGYLQAMLDTRYRLEFLRVRVIDDLVHLKNLPPNTSVINEIMENVKSFLVSKDLLEGDGSASHPLRHLRIESEWRLRPAVLSLCEHLFVHYAIHILHKEASKFFVGFRSKTKKDGDKGESSESGREKHTRKWAVGKFLLSGMYAYLDGRLCRSIPHPIVRRIVSGFFLSLVDQKDNK</sequence>
<feature type="signal peptide" evidence="1">
    <location>
        <begin position="1"/>
        <end position="16"/>
    </location>
</feature>
<dbReference type="Pfam" id="PF25036">
    <property type="entry name" value="VPS13_VAB"/>
    <property type="match status" value="1"/>
</dbReference>
<proteinExistence type="predicted"/>
<reference evidence="3" key="2">
    <citation type="journal article" date="2022" name="Hortic Res">
        <title>The genome of Dioscorea zingiberensis sheds light on the biosynthesis, origin and evolution of the medicinally important diosgenin saponins.</title>
        <authorList>
            <person name="Li Y."/>
            <person name="Tan C."/>
            <person name="Li Z."/>
            <person name="Guo J."/>
            <person name="Li S."/>
            <person name="Chen X."/>
            <person name="Wang C."/>
            <person name="Dai X."/>
            <person name="Yang H."/>
            <person name="Song W."/>
            <person name="Hou L."/>
            <person name="Xu J."/>
            <person name="Tong Z."/>
            <person name="Xu A."/>
            <person name="Yuan X."/>
            <person name="Wang W."/>
            <person name="Yang Q."/>
            <person name="Chen L."/>
            <person name="Sun Z."/>
            <person name="Wang K."/>
            <person name="Pan B."/>
            <person name="Chen J."/>
            <person name="Bao Y."/>
            <person name="Liu F."/>
            <person name="Qi X."/>
            <person name="Gang D.R."/>
            <person name="Wen J."/>
            <person name="Li J."/>
        </authorList>
    </citation>
    <scope>NUCLEOTIDE SEQUENCE</scope>
    <source>
        <strain evidence="3">Dzin_1.0</strain>
    </source>
</reference>
<dbReference type="PROSITE" id="PS00018">
    <property type="entry name" value="EF_HAND_1"/>
    <property type="match status" value="1"/>
</dbReference>
<gene>
    <name evidence="3" type="ORF">J5N97_028508</name>
</gene>
<evidence type="ECO:0000256" key="1">
    <source>
        <dbReference type="SAM" id="SignalP"/>
    </source>
</evidence>
<organism evidence="3 4">
    <name type="scientific">Dioscorea zingiberensis</name>
    <dbReference type="NCBI Taxonomy" id="325984"/>
    <lineage>
        <taxon>Eukaryota</taxon>
        <taxon>Viridiplantae</taxon>
        <taxon>Streptophyta</taxon>
        <taxon>Embryophyta</taxon>
        <taxon>Tracheophyta</taxon>
        <taxon>Spermatophyta</taxon>
        <taxon>Magnoliopsida</taxon>
        <taxon>Liliopsida</taxon>
        <taxon>Dioscoreales</taxon>
        <taxon>Dioscoreaceae</taxon>
        <taxon>Dioscorea</taxon>
    </lineage>
</organism>
<comment type="caution">
    <text evidence="3">The sequence shown here is derived from an EMBL/GenBank/DDBJ whole genome shotgun (WGS) entry which is preliminary data.</text>
</comment>
<keyword evidence="1" id="KW-0732">Signal</keyword>
<dbReference type="EMBL" id="JAGGNH010000009">
    <property type="protein sequence ID" value="KAJ0963386.1"/>
    <property type="molecule type" value="Genomic_DNA"/>
</dbReference>
<protein>
    <recommendedName>
        <fullName evidence="2">Vacuolar protein sorting-associated protein 13 VPS13 adaptor binding domain-containing protein</fullName>
    </recommendedName>
</protein>
<feature type="domain" description="Vacuolar protein sorting-associated protein 13 VPS13 adaptor binding" evidence="2">
    <location>
        <begin position="2165"/>
        <end position="2593"/>
    </location>
</feature>
<evidence type="ECO:0000313" key="4">
    <source>
        <dbReference type="Proteomes" id="UP001085076"/>
    </source>
</evidence>
<feature type="chain" id="PRO_5039173597" description="Vacuolar protein sorting-associated protein 13 VPS13 adaptor binding domain-containing protein" evidence="1">
    <location>
        <begin position="17"/>
        <end position="3246"/>
    </location>
</feature>
<evidence type="ECO:0000313" key="3">
    <source>
        <dbReference type="EMBL" id="KAJ0963386.1"/>
    </source>
</evidence>
<dbReference type="InterPro" id="IPR009543">
    <property type="entry name" value="VPS13_VAB"/>
</dbReference>
<dbReference type="PANTHER" id="PTHR16166:SF130">
    <property type="entry name" value="PROTEIN SORTING-ASSOCIATED PROTEIN, PUTATIVE (DUF1162)-RELATED"/>
    <property type="match status" value="1"/>
</dbReference>
<dbReference type="Proteomes" id="UP001085076">
    <property type="component" value="Miscellaneous, Linkage group lg09"/>
</dbReference>
<dbReference type="GO" id="GO:0045053">
    <property type="term" value="P:protein retention in Golgi apparatus"/>
    <property type="evidence" value="ECO:0007669"/>
    <property type="project" value="TreeGrafter"/>
</dbReference>
<reference evidence="3" key="1">
    <citation type="submission" date="2021-03" db="EMBL/GenBank/DDBJ databases">
        <authorList>
            <person name="Li Z."/>
            <person name="Yang C."/>
        </authorList>
    </citation>
    <scope>NUCLEOTIDE SEQUENCE</scope>
    <source>
        <strain evidence="3">Dzin_1.0</strain>
        <tissue evidence="3">Leaf</tissue>
    </source>
</reference>
<keyword evidence="4" id="KW-1185">Reference proteome</keyword>